<reference evidence="2 3" key="1">
    <citation type="submission" date="2020-01" db="EMBL/GenBank/DDBJ databases">
        <title>Kibdelosporangium persica a novel Actinomycetes from a hot desert in Iran.</title>
        <authorList>
            <person name="Safaei N."/>
            <person name="Zaburannyi N."/>
            <person name="Mueller R."/>
            <person name="Wink J."/>
        </authorList>
    </citation>
    <scope>NUCLEOTIDE SEQUENCE [LARGE SCALE GENOMIC DNA]</scope>
    <source>
        <strain evidence="2 3">4NS15</strain>
    </source>
</reference>
<dbReference type="Proteomes" id="UP000763557">
    <property type="component" value="Unassembled WGS sequence"/>
</dbReference>
<name>A0ABX2EY78_9PSEU</name>
<evidence type="ECO:0000313" key="2">
    <source>
        <dbReference type="EMBL" id="NRN63942.1"/>
    </source>
</evidence>
<organism evidence="2 3">
    <name type="scientific">Kibdelosporangium persicum</name>
    <dbReference type="NCBI Taxonomy" id="2698649"/>
    <lineage>
        <taxon>Bacteria</taxon>
        <taxon>Bacillati</taxon>
        <taxon>Actinomycetota</taxon>
        <taxon>Actinomycetes</taxon>
        <taxon>Pseudonocardiales</taxon>
        <taxon>Pseudonocardiaceae</taxon>
        <taxon>Kibdelosporangium</taxon>
    </lineage>
</organism>
<keyword evidence="3" id="KW-1185">Reference proteome</keyword>
<gene>
    <name evidence="2" type="ORF">GC106_11440</name>
</gene>
<feature type="chain" id="PRO_5045382466" description="GLTT repeat-containing protein" evidence="1">
    <location>
        <begin position="29"/>
        <end position="314"/>
    </location>
</feature>
<keyword evidence="1" id="KW-0732">Signal</keyword>
<dbReference type="RefSeq" id="WP_173125218.1">
    <property type="nucleotide sequence ID" value="NZ_CBCSGW010000014.1"/>
</dbReference>
<proteinExistence type="predicted"/>
<protein>
    <recommendedName>
        <fullName evidence="4">GLTT repeat-containing protein</fullName>
    </recommendedName>
</protein>
<evidence type="ECO:0000313" key="3">
    <source>
        <dbReference type="Proteomes" id="UP000763557"/>
    </source>
</evidence>
<evidence type="ECO:0000256" key="1">
    <source>
        <dbReference type="SAM" id="SignalP"/>
    </source>
</evidence>
<feature type="signal peptide" evidence="1">
    <location>
        <begin position="1"/>
        <end position="28"/>
    </location>
</feature>
<comment type="caution">
    <text evidence="2">The sequence shown here is derived from an EMBL/GenBank/DDBJ whole genome shotgun (WGS) entry which is preliminary data.</text>
</comment>
<dbReference type="EMBL" id="JAAATY010000002">
    <property type="protein sequence ID" value="NRN63942.1"/>
    <property type="molecule type" value="Genomic_DNA"/>
</dbReference>
<evidence type="ECO:0008006" key="4">
    <source>
        <dbReference type="Google" id="ProtNLM"/>
    </source>
</evidence>
<accession>A0ABX2EY78</accession>
<sequence length="314" mass="32330">MRKTIRRSIFVTATAACAVGFGLFQAAAAPVPTVPELPLSGLGALTNLDSLSNLTESTSLLPTMPTMPTMPGAESRNLPLGDLPLGDLTGTGELDDLLKAASLAKDLLGLGDLTDMAGLLPTQDLLTTKQLLPTDGLPIQDVLAAEGTVATEGLPTDGLAPSNLLTGDLGLPTASLDGLPLDLSQLIPLPKLPTRPSDITDSPIVDMLQQHRLPLLGEDGHKRLVEKVARGVDGVDVQEVANSEAAAADSQTDIPQLPATAPQTVSVQSGGVPENLPAVSGVETPGMPSINDLSKLKELTKLKALTGLLSLPKI</sequence>